<gene>
    <name evidence="1" type="ORF">LCGC14_1529960</name>
</gene>
<sequence length="1177" mass="134686">MVDRNFITFEQYFNKTGPDEIQIQAIFTVEEDFEDSFVSTTTLDIASIGANIYYNIPNTEHVVNPELEFDIELTNYYKDSEIHLEQIRVYLDYAYSIEFDDSFLFSEYALLQEQINFYLRNEYLEFEEIDLDDDEFSLSRKELDRLIYHDIVNDKYYLRAKLEYDWNVIIEMNLGSNSKLEIFSRLDLIKYDLSVLYTFYETTRISAQEIDTPFDLVAIHAPNYIENSQNVFRKEDDTEVDIGVFGGFLRNSDSEQRLMLRQRLYYNFSESQEGWSSILLDHEYTDGRLRYTVPYGSLIEPNNHLTNTTDFIFAVDEDIISVGLYYHNGQQYIKKDNMNKSSTDLYIYTWTNASGDTAVSSGDIVKLMFNITNVLQESGLYEYSLIADFDNPRPTINIGTGNENYENDLIATPSTSLSFNSGETETNSSKYNLWNDPFTFYDPSYMSQTDYPDNYGNTQTMDPLFMRNSFPNMSILDDWNGWNLNYNSGYTTSSYSNGQFNSLLNYGNNSKTPDIIQINDGSLVSAGDLNNVGDTYSTYLSTNPIVNYGYNNLDVPLQNEFDNPLTMGMWGTYNENNLRYDDEQFSTILSGSDPIYYGGTDVPLQGEFSGTGDLTYQGNLDTIGTPYTTIGGFSNPTYTGGQRSGPHEWNDWTWNYGSGSTDYGTLTSNDGDTNRIDAELYSSYQGGESYLVSYPNGDAANVGWVTSPLTSKINSGVDGTYITGEATDYAYFNMGNVVIPANNYLTKIIVYAYRRTTDTEYWEYLTSQYRFAGITGWSSAISISGVGWAWDSATWSGLFGNGYGDTEADALQVRIDTERWQNDNTKWDVDSLYARIYYAPLVNEYKHEYYVKWDINDASMSSIQNLRYEWQQTAARNTKMYIYDGSDYDQLVNNRGSSTAYYTSSFALTAPYIQNGDEVWLYITSDVGGDFDVRFDQFYIEYTKSTPNFIMSKVIEWEAPSPISMDTLTYSHNGATVVFEIWDYIGQDYETITGSPFTLEPKYVSGGDMIKVIYSKTSSTDFTLNIDQLRIDYAYVDHTDYWINATAEWSIPSQDLYSIDSLNFDHQVTQGTVTFYVYDFDIDDQFEEKTGTLLDLSTSPEYIGPSNSIKVRYLSSTETTSTTLSIDVLRVNYTTFNLITAGSLDFNITFHLDSITTEDTIESLQLSYAYKTDGVQV</sequence>
<accession>A0A0F9IW33</accession>
<protein>
    <submittedName>
        <fullName evidence="1">Uncharacterized protein</fullName>
    </submittedName>
</protein>
<evidence type="ECO:0000313" key="1">
    <source>
        <dbReference type="EMBL" id="KKM61614.1"/>
    </source>
</evidence>
<organism evidence="1">
    <name type="scientific">marine sediment metagenome</name>
    <dbReference type="NCBI Taxonomy" id="412755"/>
    <lineage>
        <taxon>unclassified sequences</taxon>
        <taxon>metagenomes</taxon>
        <taxon>ecological metagenomes</taxon>
    </lineage>
</organism>
<dbReference type="AlphaFoldDB" id="A0A0F9IW33"/>
<reference evidence="1" key="1">
    <citation type="journal article" date="2015" name="Nature">
        <title>Complex archaea that bridge the gap between prokaryotes and eukaryotes.</title>
        <authorList>
            <person name="Spang A."/>
            <person name="Saw J.H."/>
            <person name="Jorgensen S.L."/>
            <person name="Zaremba-Niedzwiedzka K."/>
            <person name="Martijn J."/>
            <person name="Lind A.E."/>
            <person name="van Eijk R."/>
            <person name="Schleper C."/>
            <person name="Guy L."/>
            <person name="Ettema T.J."/>
        </authorList>
    </citation>
    <scope>NUCLEOTIDE SEQUENCE</scope>
</reference>
<feature type="non-terminal residue" evidence="1">
    <location>
        <position position="1177"/>
    </location>
</feature>
<proteinExistence type="predicted"/>
<name>A0A0F9IW33_9ZZZZ</name>
<dbReference type="EMBL" id="LAZR01011451">
    <property type="protein sequence ID" value="KKM61614.1"/>
    <property type="molecule type" value="Genomic_DNA"/>
</dbReference>
<comment type="caution">
    <text evidence="1">The sequence shown here is derived from an EMBL/GenBank/DDBJ whole genome shotgun (WGS) entry which is preliminary data.</text>
</comment>